<dbReference type="InterPro" id="IPR001254">
    <property type="entry name" value="Trypsin_dom"/>
</dbReference>
<dbReference type="InterPro" id="IPR009003">
    <property type="entry name" value="Peptidase_S1_PA"/>
</dbReference>
<keyword evidence="1" id="KW-1015">Disulfide bond</keyword>
<accession>A0ABT3A647</accession>
<dbReference type="PROSITE" id="PS50240">
    <property type="entry name" value="TRYPSIN_DOM"/>
    <property type="match status" value="1"/>
</dbReference>
<name>A0ABT3A647_9ALTE</name>
<protein>
    <submittedName>
        <fullName evidence="3">Trypsin-like serine protease</fullName>
        <ecNumber evidence="3">3.4.21.-</ecNumber>
    </submittedName>
</protein>
<dbReference type="Proteomes" id="UP001652504">
    <property type="component" value="Unassembled WGS sequence"/>
</dbReference>
<dbReference type="InterPro" id="IPR043504">
    <property type="entry name" value="Peptidase_S1_PA_chymotrypsin"/>
</dbReference>
<organism evidence="3 4">
    <name type="scientific">Fluctibacter corallii</name>
    <dbReference type="NCBI Taxonomy" id="2984329"/>
    <lineage>
        <taxon>Bacteria</taxon>
        <taxon>Pseudomonadati</taxon>
        <taxon>Pseudomonadota</taxon>
        <taxon>Gammaproteobacteria</taxon>
        <taxon>Alteromonadales</taxon>
        <taxon>Alteromonadaceae</taxon>
        <taxon>Fluctibacter</taxon>
    </lineage>
</organism>
<dbReference type="EMBL" id="JAOWKX010000002">
    <property type="protein sequence ID" value="MCV2884151.1"/>
    <property type="molecule type" value="Genomic_DNA"/>
</dbReference>
<keyword evidence="3" id="KW-0378">Hydrolase</keyword>
<dbReference type="EC" id="3.4.21.-" evidence="3"/>
<sequence>MKKIITALTLLCVAAANGIVIRHDVDDSKYRVDDNTLPQLATFYIDGAHGILIEPDWVLSAAHTTFCLRTGSLISIAGRLYTVDSVFVHKNYTPVKSHDIALIKLRDSVEGIKPFSLNTTQNEEGQSMWFIGMGGTGNGKTGQTIDNAENKGQLRIAQNVVDSADGPLLTFTFDSESKGLPLEGVSGGGDSGSPAYTVNDHGGTVYGVSSRVEGGGIGRYGVKEIYSRVSYFSQWIAHIINGDNVDIISYNALQSLPAGLTEEILPAVCKEIGLNNASLVD</sequence>
<reference evidence="3 4" key="1">
    <citation type="submission" date="2022-10" db="EMBL/GenBank/DDBJ databases">
        <title>Aestuariibacter sp. AA17 isolated from Montipora capitata coral fragment.</title>
        <authorList>
            <person name="Emsley S.A."/>
            <person name="Pfannmuller K.M."/>
            <person name="Loughran R.M."/>
            <person name="Shlafstein M."/>
            <person name="Papke E."/>
            <person name="Saw J.H."/>
            <person name="Ushijima B."/>
            <person name="Videau P."/>
        </authorList>
    </citation>
    <scope>NUCLEOTIDE SEQUENCE [LARGE SCALE GENOMIC DNA]</scope>
    <source>
        <strain evidence="3 4">AA17</strain>
    </source>
</reference>
<evidence type="ECO:0000313" key="3">
    <source>
        <dbReference type="EMBL" id="MCV2884151.1"/>
    </source>
</evidence>
<dbReference type="PANTHER" id="PTHR24253">
    <property type="entry name" value="TRANSMEMBRANE PROTEASE SERINE"/>
    <property type="match status" value="1"/>
</dbReference>
<comment type="caution">
    <text evidence="3">The sequence shown here is derived from an EMBL/GenBank/DDBJ whole genome shotgun (WGS) entry which is preliminary data.</text>
</comment>
<feature type="domain" description="Peptidase S1" evidence="2">
    <location>
        <begin position="15"/>
        <end position="241"/>
    </location>
</feature>
<keyword evidence="4" id="KW-1185">Reference proteome</keyword>
<evidence type="ECO:0000259" key="2">
    <source>
        <dbReference type="PROSITE" id="PS50240"/>
    </source>
</evidence>
<dbReference type="PANTHER" id="PTHR24253:SF153">
    <property type="entry name" value="SERINE PROTEASE HEPSIN"/>
    <property type="match status" value="1"/>
</dbReference>
<evidence type="ECO:0000256" key="1">
    <source>
        <dbReference type="ARBA" id="ARBA00023157"/>
    </source>
</evidence>
<dbReference type="InterPro" id="IPR001314">
    <property type="entry name" value="Peptidase_S1A"/>
</dbReference>
<proteinExistence type="predicted"/>
<dbReference type="GO" id="GO:0016787">
    <property type="term" value="F:hydrolase activity"/>
    <property type="evidence" value="ECO:0007669"/>
    <property type="project" value="UniProtKB-KW"/>
</dbReference>
<evidence type="ECO:0000313" key="4">
    <source>
        <dbReference type="Proteomes" id="UP001652504"/>
    </source>
</evidence>
<dbReference type="SUPFAM" id="SSF50494">
    <property type="entry name" value="Trypsin-like serine proteases"/>
    <property type="match status" value="1"/>
</dbReference>
<dbReference type="PRINTS" id="PR00722">
    <property type="entry name" value="CHYMOTRYPSIN"/>
</dbReference>
<dbReference type="Gene3D" id="2.40.10.10">
    <property type="entry name" value="Trypsin-like serine proteases"/>
    <property type="match status" value="1"/>
</dbReference>
<gene>
    <name evidence="3" type="ORF">OE749_05550</name>
</gene>
<dbReference type="SMART" id="SM00020">
    <property type="entry name" value="Tryp_SPc"/>
    <property type="match status" value="1"/>
</dbReference>
<dbReference type="Pfam" id="PF00089">
    <property type="entry name" value="Trypsin"/>
    <property type="match status" value="1"/>
</dbReference>
<dbReference type="RefSeq" id="WP_263711357.1">
    <property type="nucleotide sequence ID" value="NZ_JAOWKX010000002.1"/>
</dbReference>